<dbReference type="EMBL" id="OW240912">
    <property type="protein sequence ID" value="CAH2223560.1"/>
    <property type="molecule type" value="Genomic_DNA"/>
</dbReference>
<feature type="non-terminal residue" evidence="2">
    <location>
        <position position="1"/>
    </location>
</feature>
<feature type="region of interest" description="Disordered" evidence="1">
    <location>
        <begin position="80"/>
        <end position="101"/>
    </location>
</feature>
<evidence type="ECO:0000256" key="1">
    <source>
        <dbReference type="SAM" id="MobiDB-lite"/>
    </source>
</evidence>
<gene>
    <name evidence="2" type="ORF">PECUL_23A052035</name>
</gene>
<protein>
    <submittedName>
        <fullName evidence="2">Uncharacterized protein</fullName>
    </submittedName>
</protein>
<feature type="non-terminal residue" evidence="2">
    <location>
        <position position="101"/>
    </location>
</feature>
<dbReference type="AlphaFoldDB" id="A0AAD1R4V0"/>
<sequence length="101" mass="10910">TPPGIDHLPGASVSDTSTQLSRRRPPPRPRSQFRNRLPQEQLLEMGSLSMLAPNRGSNIGEALSSVRAVAQEPPLVCQKVHGMPSAPATKRCHAPSPPHEH</sequence>
<keyword evidence="3" id="KW-1185">Reference proteome</keyword>
<feature type="region of interest" description="Disordered" evidence="1">
    <location>
        <begin position="1"/>
        <end position="38"/>
    </location>
</feature>
<proteinExistence type="predicted"/>
<organism evidence="2 3">
    <name type="scientific">Pelobates cultripes</name>
    <name type="common">Western spadefoot toad</name>
    <dbReference type="NCBI Taxonomy" id="61616"/>
    <lineage>
        <taxon>Eukaryota</taxon>
        <taxon>Metazoa</taxon>
        <taxon>Chordata</taxon>
        <taxon>Craniata</taxon>
        <taxon>Vertebrata</taxon>
        <taxon>Euteleostomi</taxon>
        <taxon>Amphibia</taxon>
        <taxon>Batrachia</taxon>
        <taxon>Anura</taxon>
        <taxon>Pelobatoidea</taxon>
        <taxon>Pelobatidae</taxon>
        <taxon>Pelobates</taxon>
    </lineage>
</organism>
<feature type="compositionally biased region" description="Basic residues" evidence="1">
    <location>
        <begin position="21"/>
        <end position="33"/>
    </location>
</feature>
<name>A0AAD1R4V0_PELCU</name>
<evidence type="ECO:0000313" key="2">
    <source>
        <dbReference type="EMBL" id="CAH2223560.1"/>
    </source>
</evidence>
<accession>A0AAD1R4V0</accession>
<dbReference type="Proteomes" id="UP001295444">
    <property type="component" value="Chromosome 01"/>
</dbReference>
<evidence type="ECO:0000313" key="3">
    <source>
        <dbReference type="Proteomes" id="UP001295444"/>
    </source>
</evidence>
<reference evidence="2" key="1">
    <citation type="submission" date="2022-03" db="EMBL/GenBank/DDBJ databases">
        <authorList>
            <person name="Alioto T."/>
            <person name="Alioto T."/>
            <person name="Gomez Garrido J."/>
        </authorList>
    </citation>
    <scope>NUCLEOTIDE SEQUENCE</scope>
</reference>